<evidence type="ECO:0000256" key="2">
    <source>
        <dbReference type="SAM" id="MobiDB-lite"/>
    </source>
</evidence>
<feature type="domain" description="HNH nuclease" evidence="3">
    <location>
        <begin position="338"/>
        <end position="388"/>
    </location>
</feature>
<dbReference type="InterPro" id="IPR003870">
    <property type="entry name" value="DUF222"/>
</dbReference>
<dbReference type="InterPro" id="IPR002711">
    <property type="entry name" value="HNH"/>
</dbReference>
<gene>
    <name evidence="4" type="ORF">ACFFVI_11035</name>
</gene>
<accession>A0ABV5LTT4</accession>
<dbReference type="Gene3D" id="1.10.30.50">
    <property type="match status" value="1"/>
</dbReference>
<name>A0ABV5LTT4_9ACTN</name>
<protein>
    <submittedName>
        <fullName evidence="4">DUF222 domain-containing protein</fullName>
    </submittedName>
</protein>
<comment type="similarity">
    <text evidence="1">Belongs to the Rv1128c/1148c/1588c/1702c/1945/3466 family.</text>
</comment>
<evidence type="ECO:0000259" key="3">
    <source>
        <dbReference type="SMART" id="SM00507"/>
    </source>
</evidence>
<sequence>MLEIDELDSALALLTRPGRGGTATGVETSALTDGRLVDVIAGLEKLKRLACAVQAEATAALTASVRAADAARGVPAARRGRTVAPMVALARGVSETLGSRHVGASTALVHEMPRTHQALREGRIEEWTAHQLVAATACLSVEDRGRVDEALTKELTRPGQAGHRIAGAARALAQQLDPAAAVARARRAETERRVTLRPAPDAMTYLTALVPMKDGVRAKAAIDRAATAVLGSGDRAEGDERTHAQIGADLFVERLTGSNPVTEPAPVTMNLVMTDQTLLGGDAPAVVPGLGSVPAELALELFSGAVVEDQAWVRRLWLTTDRTRLVAMESQARLFPAGLADFITLRDQRCAAPFCGAPIRHLDHVVPHARGGPTTERNGQGLCVRHNQTKELPGFTVTRDHENAVTTWSTPTGQCYATTDPPPLGYPELPPDPSSSVPVMDGRGRSLPGGGADQAERSSGPLRVRAARASSSTVSTARSASLRNWVRATATPSGRTENTVVPGIPSAAAMEPGYSATTTG</sequence>
<proteinExistence type="inferred from homology"/>
<dbReference type="Pfam" id="PF02720">
    <property type="entry name" value="DUF222"/>
    <property type="match status" value="1"/>
</dbReference>
<feature type="region of interest" description="Disordered" evidence="2">
    <location>
        <begin position="408"/>
        <end position="520"/>
    </location>
</feature>
<evidence type="ECO:0000256" key="1">
    <source>
        <dbReference type="ARBA" id="ARBA00023450"/>
    </source>
</evidence>
<evidence type="ECO:0000313" key="5">
    <source>
        <dbReference type="Proteomes" id="UP001589748"/>
    </source>
</evidence>
<dbReference type="Proteomes" id="UP001589748">
    <property type="component" value="Unassembled WGS sequence"/>
</dbReference>
<comment type="caution">
    <text evidence="4">The sequence shown here is derived from an EMBL/GenBank/DDBJ whole genome shotgun (WGS) entry which is preliminary data.</text>
</comment>
<reference evidence="4 5" key="1">
    <citation type="submission" date="2024-09" db="EMBL/GenBank/DDBJ databases">
        <authorList>
            <person name="Sun Q."/>
            <person name="Mori K."/>
        </authorList>
    </citation>
    <scope>NUCLEOTIDE SEQUENCE [LARGE SCALE GENOMIC DNA]</scope>
    <source>
        <strain evidence="4 5">TISTR 1856</strain>
    </source>
</reference>
<evidence type="ECO:0000313" key="4">
    <source>
        <dbReference type="EMBL" id="MFB9377506.1"/>
    </source>
</evidence>
<dbReference type="EMBL" id="JBHMDM010000005">
    <property type="protein sequence ID" value="MFB9377506.1"/>
    <property type="molecule type" value="Genomic_DNA"/>
</dbReference>
<dbReference type="SMART" id="SM00507">
    <property type="entry name" value="HNHc"/>
    <property type="match status" value="1"/>
</dbReference>
<feature type="compositionally biased region" description="Low complexity" evidence="2">
    <location>
        <begin position="462"/>
        <end position="483"/>
    </location>
</feature>
<dbReference type="Pfam" id="PF01844">
    <property type="entry name" value="HNH"/>
    <property type="match status" value="1"/>
</dbReference>
<organism evidence="4 5">
    <name type="scientific">Kineococcus gynurae</name>
    <dbReference type="NCBI Taxonomy" id="452979"/>
    <lineage>
        <taxon>Bacteria</taxon>
        <taxon>Bacillati</taxon>
        <taxon>Actinomycetota</taxon>
        <taxon>Actinomycetes</taxon>
        <taxon>Kineosporiales</taxon>
        <taxon>Kineosporiaceae</taxon>
        <taxon>Kineococcus</taxon>
    </lineage>
</organism>
<dbReference type="InterPro" id="IPR003615">
    <property type="entry name" value="HNH_nuc"/>
</dbReference>
<feature type="compositionally biased region" description="Polar residues" evidence="2">
    <location>
        <begin position="408"/>
        <end position="417"/>
    </location>
</feature>
<keyword evidence="5" id="KW-1185">Reference proteome</keyword>
<feature type="compositionally biased region" description="Pro residues" evidence="2">
    <location>
        <begin position="420"/>
        <end position="433"/>
    </location>
</feature>
<feature type="compositionally biased region" description="Polar residues" evidence="2">
    <location>
        <begin position="490"/>
        <end position="499"/>
    </location>
</feature>
<dbReference type="RefSeq" id="WP_380138998.1">
    <property type="nucleotide sequence ID" value="NZ_JBHLUI010000010.1"/>
</dbReference>